<keyword evidence="2" id="KW-1185">Reference proteome</keyword>
<proteinExistence type="predicted"/>
<name>A0ABS5K4W8_9BACT</name>
<accession>A0ABS5K4W8</accession>
<gene>
    <name evidence="1" type="ORF">KEM10_24080</name>
</gene>
<dbReference type="Proteomes" id="UP000708576">
    <property type="component" value="Unassembled WGS sequence"/>
</dbReference>
<evidence type="ECO:0000313" key="1">
    <source>
        <dbReference type="EMBL" id="MBS2101381.1"/>
    </source>
</evidence>
<evidence type="ECO:0000313" key="2">
    <source>
        <dbReference type="Proteomes" id="UP000708576"/>
    </source>
</evidence>
<protein>
    <submittedName>
        <fullName evidence="1">Uncharacterized protein</fullName>
    </submittedName>
</protein>
<feature type="non-terminal residue" evidence="1">
    <location>
        <position position="1"/>
    </location>
</feature>
<dbReference type="RefSeq" id="WP_212221036.1">
    <property type="nucleotide sequence ID" value="NZ_JAGUCO010000144.1"/>
</dbReference>
<dbReference type="EMBL" id="JAGUCO010000144">
    <property type="protein sequence ID" value="MBS2101381.1"/>
    <property type="molecule type" value="Genomic_DNA"/>
</dbReference>
<organism evidence="1 2">
    <name type="scientific">Carboxylicivirga linearis</name>
    <dbReference type="NCBI Taxonomy" id="1628157"/>
    <lineage>
        <taxon>Bacteria</taxon>
        <taxon>Pseudomonadati</taxon>
        <taxon>Bacteroidota</taxon>
        <taxon>Bacteroidia</taxon>
        <taxon>Marinilabiliales</taxon>
        <taxon>Marinilabiliaceae</taxon>
        <taxon>Carboxylicivirga</taxon>
    </lineage>
</organism>
<reference evidence="1 2" key="1">
    <citation type="journal article" date="2015" name="Int. J. Syst. Evol. Microbiol.">
        <title>Carboxylicivirga linearis sp. nov., isolated from a sea cucumber culture pond.</title>
        <authorList>
            <person name="Wang F.Q."/>
            <person name="Zhou Y.X."/>
            <person name="Lin X.Z."/>
            <person name="Chen G.J."/>
            <person name="Du Z.J."/>
        </authorList>
    </citation>
    <scope>NUCLEOTIDE SEQUENCE [LARGE SCALE GENOMIC DNA]</scope>
    <source>
        <strain evidence="1 2">FB218</strain>
    </source>
</reference>
<comment type="caution">
    <text evidence="1">The sequence shown here is derived from an EMBL/GenBank/DDBJ whole genome shotgun (WGS) entry which is preliminary data.</text>
</comment>
<sequence>MNDSGWIQCPLSSGTLLGSNWVYARQKGNHVVISGLFSPTSSPLIWDLPEEITPPSINIGCTAVNAAFNLAQMAILSGDPRILVNQIQAVSGQYAFNMSYYTGA</sequence>